<evidence type="ECO:0000313" key="2">
    <source>
        <dbReference type="Proteomes" id="UP000828941"/>
    </source>
</evidence>
<gene>
    <name evidence="1" type="ORF">L6164_011439</name>
</gene>
<sequence>MGFRVSMLWWVLLGLLVHLESNGSFGCLEAERNALLLLKAAFNHPDGSALPSWNGEHSECCNWERVICENTSTNAKRITQLLLNNTRDFQLAIADWSLNTSYLLPFQQLQLLDLSWNYMTGFVGVIISEKLQILRLNGNKLTQVPSFGALPSLKVLDLSFTGLTNFRFLSELSTMTKLEVLDLGNNLLTGTLSDAIGNLTFLKALSLSANNLVGSLASEGNLCKLKSLQELDLSRNQFLGNLPSCLINLTSLRVFDIANNGFEGIFPSLLLSSLKSLAYISLSYNYFHGSFPFASLTNHSNLEVFDLLSSNSRLKVETETLPFIPPFQLKVFRLSNCIVNEPTKVIPSFLLYQSELRIVDLSYNSITAKFPQFLLKNNTRLEYLSLSNNFFTGPFELNSTLKYPHMNFLDISHNPIKGKVPSCIGSVLPNLRIMNMSKAELQGVIPSSMGDMGLLMLLDFSANNFSGELPEELVMGGNSLEFLKLSNNHLNGTISSAKSNLGALKILRLDNNHFTGSISTVFFNSSPLTVLDLSNNDLNGNLPTWIGNFQRLSSLVLSRNSLQGPLPLDFCKLNRLTYIDLSKNHLNGTLPSCFDMKSLRYLHLQGNQFSGPIPYVLTNSSVLLTLDLMNNKFSGEIPSWIGSFAKLRVLLLKGNTLQGPIPVDICQLKRISILDLSHNNLSGGIPSCLNVVSPGLLEPLDGAILGEYFIMVPVKFTRLSFQSLIYLYDGINMQVLVSDEEQEVEFMSKSRFESYKGNILYYMSGIDLSCNMFTGSIPPQIGYLSSIHTLNLSNNQLSGSIPETFSNLRQIESLDLSYNRLNGRIPPQLVELYSLSVFFVVHNNLSGSTPERKFQFATFGQSSYEGNPFLCGPPLERSCISDGEASRTMKASDGKRDEFISTFFWSFGASFVVAFLGVIAFLHFNFDSRKFYIRKQPTTQPNQAHIRSNFLCLVAYQSPFPSLLASSSLSAQFRFRKICDREGEKMSGGGTQKSLRKALGALKDTATVSLAKVNNDYKELDIAIVKATNHVERPAKERHIRAVYSAISATRPRADVAYCIHALARRLSKTHNWAVALKTLIVIHRALREVDPTFHEEFINYGKTRSHMLNMAHFKDDSSPNAWDYSAWIRAYALFLEERLECFRVLKYDVEIDRPRTKDLDTAELLEQLPALQQLLFRVLNCQPHGAAVNNIVIHLALSMVALESIKIYQAINDGTVNMIDKFFEMQRHDAMKALEIYRRAGQQAERLSEFYEMCRNLDIGRGEKFLKIEQPPASFLQAMEEYVKEAPRVSTVRKDQAVDNKSSPPKEVLSIEYKKSPEAKEERPESPAPPPAPEPVKVEAPAAQPPPDLLNLDDTVPAASELEEKNALALAIVPVVMADQPTPAVTNQANGTTGWELALVTSPSSNESATAASKLAGGLDKLTLDSLYDDAIRRRNQNVSYNPWEPAPAGALMPQTMHDPFYASNAMAAPPSVQMAAMSNQQQAFMLQQQQQQMMMMGHQQPSVNPFGNPYGATVYPYGSGMPVQAYNNPYKGFI</sequence>
<comment type="caution">
    <text evidence="1">The sequence shown here is derived from an EMBL/GenBank/DDBJ whole genome shotgun (WGS) entry which is preliminary data.</text>
</comment>
<dbReference type="EMBL" id="CM039430">
    <property type="protein sequence ID" value="KAI4344185.1"/>
    <property type="molecule type" value="Genomic_DNA"/>
</dbReference>
<accession>A0ACB9P613</accession>
<protein>
    <submittedName>
        <fullName evidence="1">Uncharacterized protein</fullName>
    </submittedName>
</protein>
<dbReference type="Proteomes" id="UP000828941">
    <property type="component" value="Chromosome 5"/>
</dbReference>
<evidence type="ECO:0000313" key="1">
    <source>
        <dbReference type="EMBL" id="KAI4344185.1"/>
    </source>
</evidence>
<organism evidence="1 2">
    <name type="scientific">Bauhinia variegata</name>
    <name type="common">Purple orchid tree</name>
    <name type="synonym">Phanera variegata</name>
    <dbReference type="NCBI Taxonomy" id="167791"/>
    <lineage>
        <taxon>Eukaryota</taxon>
        <taxon>Viridiplantae</taxon>
        <taxon>Streptophyta</taxon>
        <taxon>Embryophyta</taxon>
        <taxon>Tracheophyta</taxon>
        <taxon>Spermatophyta</taxon>
        <taxon>Magnoliopsida</taxon>
        <taxon>eudicotyledons</taxon>
        <taxon>Gunneridae</taxon>
        <taxon>Pentapetalae</taxon>
        <taxon>rosids</taxon>
        <taxon>fabids</taxon>
        <taxon>Fabales</taxon>
        <taxon>Fabaceae</taxon>
        <taxon>Cercidoideae</taxon>
        <taxon>Cercideae</taxon>
        <taxon>Bauhiniinae</taxon>
        <taxon>Bauhinia</taxon>
    </lineage>
</organism>
<name>A0ACB9P613_BAUVA</name>
<reference evidence="1 2" key="1">
    <citation type="journal article" date="2022" name="DNA Res.">
        <title>Chromosomal-level genome assembly of the orchid tree Bauhinia variegata (Leguminosae; Cercidoideae) supports the allotetraploid origin hypothesis of Bauhinia.</title>
        <authorList>
            <person name="Zhong Y."/>
            <person name="Chen Y."/>
            <person name="Zheng D."/>
            <person name="Pang J."/>
            <person name="Liu Y."/>
            <person name="Luo S."/>
            <person name="Meng S."/>
            <person name="Qian L."/>
            <person name="Wei D."/>
            <person name="Dai S."/>
            <person name="Zhou R."/>
        </authorList>
    </citation>
    <scope>NUCLEOTIDE SEQUENCE [LARGE SCALE GENOMIC DNA]</scope>
    <source>
        <strain evidence="1">BV-YZ2020</strain>
    </source>
</reference>
<proteinExistence type="predicted"/>
<keyword evidence="2" id="KW-1185">Reference proteome</keyword>